<reference evidence="3" key="1">
    <citation type="journal article" date="2014" name="Science">
        <title>Ancient hybridizations among the ancestral genomes of bread wheat.</title>
        <authorList>
            <consortium name="International Wheat Genome Sequencing Consortium,"/>
            <person name="Marcussen T."/>
            <person name="Sandve S.R."/>
            <person name="Heier L."/>
            <person name="Spannagl M."/>
            <person name="Pfeifer M."/>
            <person name="Jakobsen K.S."/>
            <person name="Wulff B.B."/>
            <person name="Steuernagel B."/>
            <person name="Mayer K.F."/>
            <person name="Olsen O.A."/>
        </authorList>
    </citation>
    <scope>NUCLEOTIDE SEQUENCE [LARGE SCALE GENOMIC DNA]</scope>
    <source>
        <strain evidence="3">cv. AL8/78</strain>
    </source>
</reference>
<feature type="transmembrane region" description="Helical" evidence="1">
    <location>
        <begin position="21"/>
        <end position="38"/>
    </location>
</feature>
<reference evidence="2" key="3">
    <citation type="journal article" date="2017" name="Nature">
        <title>Genome sequence of the progenitor of the wheat D genome Aegilops tauschii.</title>
        <authorList>
            <person name="Luo M.C."/>
            <person name="Gu Y.Q."/>
            <person name="Puiu D."/>
            <person name="Wang H."/>
            <person name="Twardziok S.O."/>
            <person name="Deal K.R."/>
            <person name="Huo N."/>
            <person name="Zhu T."/>
            <person name="Wang L."/>
            <person name="Wang Y."/>
            <person name="McGuire P.E."/>
            <person name="Liu S."/>
            <person name="Long H."/>
            <person name="Ramasamy R.K."/>
            <person name="Rodriguez J.C."/>
            <person name="Van S.L."/>
            <person name="Yuan L."/>
            <person name="Wang Z."/>
            <person name="Xia Z."/>
            <person name="Xiao L."/>
            <person name="Anderson O.D."/>
            <person name="Ouyang S."/>
            <person name="Liang Y."/>
            <person name="Zimin A.V."/>
            <person name="Pertea G."/>
            <person name="Qi P."/>
            <person name="Bennetzen J.L."/>
            <person name="Dai X."/>
            <person name="Dawson M.W."/>
            <person name="Muller H.G."/>
            <person name="Kugler K."/>
            <person name="Rivarola-Duarte L."/>
            <person name="Spannagl M."/>
            <person name="Mayer K.F.X."/>
            <person name="Lu F.H."/>
            <person name="Bevan M.W."/>
            <person name="Leroy P."/>
            <person name="Li P."/>
            <person name="You F.M."/>
            <person name="Sun Q."/>
            <person name="Liu Z."/>
            <person name="Lyons E."/>
            <person name="Wicker T."/>
            <person name="Salzberg S.L."/>
            <person name="Devos K.M."/>
            <person name="Dvorak J."/>
        </authorList>
    </citation>
    <scope>NUCLEOTIDE SEQUENCE [LARGE SCALE GENOMIC DNA]</scope>
    <source>
        <strain evidence="2">cv. AL8/78</strain>
    </source>
</reference>
<keyword evidence="1" id="KW-1133">Transmembrane helix</keyword>
<name>A0A453HW59_AEGTS</name>
<dbReference type="Proteomes" id="UP000015105">
    <property type="component" value="Chromosome 4D"/>
</dbReference>
<dbReference type="Gramene" id="AET4Gv20318400.2">
    <property type="protein sequence ID" value="AET4Gv20318400.2"/>
    <property type="gene ID" value="AET4Gv20318400"/>
</dbReference>
<evidence type="ECO:0000313" key="3">
    <source>
        <dbReference type="Proteomes" id="UP000015105"/>
    </source>
</evidence>
<reference evidence="2" key="5">
    <citation type="journal article" date="2021" name="G3 (Bethesda)">
        <title>Aegilops tauschii genome assembly Aet v5.0 features greater sequence contiguity and improved annotation.</title>
        <authorList>
            <person name="Wang L."/>
            <person name="Zhu T."/>
            <person name="Rodriguez J.C."/>
            <person name="Deal K.R."/>
            <person name="Dubcovsky J."/>
            <person name="McGuire P.E."/>
            <person name="Lux T."/>
            <person name="Spannagl M."/>
            <person name="Mayer K.F.X."/>
            <person name="Baldrich P."/>
            <person name="Meyers B.C."/>
            <person name="Huo N."/>
            <person name="Gu Y.Q."/>
            <person name="Zhou H."/>
            <person name="Devos K.M."/>
            <person name="Bennetzen J.L."/>
            <person name="Unver T."/>
            <person name="Budak H."/>
            <person name="Gulick P.J."/>
            <person name="Galiba G."/>
            <person name="Kalapos B."/>
            <person name="Nelson D.R."/>
            <person name="Li P."/>
            <person name="You F.M."/>
            <person name="Luo M.C."/>
            <person name="Dvorak J."/>
        </authorList>
    </citation>
    <scope>NUCLEOTIDE SEQUENCE [LARGE SCALE GENOMIC DNA]</scope>
    <source>
        <strain evidence="2">cv. AL8/78</strain>
    </source>
</reference>
<reference evidence="3" key="2">
    <citation type="journal article" date="2017" name="Nat. Plants">
        <title>The Aegilops tauschii genome reveals multiple impacts of transposons.</title>
        <authorList>
            <person name="Zhao G."/>
            <person name="Zou C."/>
            <person name="Li K."/>
            <person name="Wang K."/>
            <person name="Li T."/>
            <person name="Gao L."/>
            <person name="Zhang X."/>
            <person name="Wang H."/>
            <person name="Yang Z."/>
            <person name="Liu X."/>
            <person name="Jiang W."/>
            <person name="Mao L."/>
            <person name="Kong X."/>
            <person name="Jiao Y."/>
            <person name="Jia J."/>
        </authorList>
    </citation>
    <scope>NUCLEOTIDE SEQUENCE [LARGE SCALE GENOMIC DNA]</scope>
    <source>
        <strain evidence="3">cv. AL8/78</strain>
    </source>
</reference>
<keyword evidence="3" id="KW-1185">Reference proteome</keyword>
<keyword evidence="1" id="KW-0812">Transmembrane</keyword>
<dbReference type="AlphaFoldDB" id="A0A453HW59"/>
<proteinExistence type="predicted"/>
<dbReference type="EnsemblPlants" id="AET4Gv20318400.2">
    <property type="protein sequence ID" value="AET4Gv20318400.2"/>
    <property type="gene ID" value="AET4Gv20318400"/>
</dbReference>
<evidence type="ECO:0000313" key="2">
    <source>
        <dbReference type="EnsemblPlants" id="AET4Gv20318400.2"/>
    </source>
</evidence>
<sequence>IWLARNRATFEKKQIKTPFEIVFSLCFFLLYWTGLHQGEDAKELRTGAEMIRTSTLQLMKMCGAF</sequence>
<accession>A0A453HW59</accession>
<evidence type="ECO:0000256" key="1">
    <source>
        <dbReference type="SAM" id="Phobius"/>
    </source>
</evidence>
<organism evidence="2 3">
    <name type="scientific">Aegilops tauschii subsp. strangulata</name>
    <name type="common">Goatgrass</name>
    <dbReference type="NCBI Taxonomy" id="200361"/>
    <lineage>
        <taxon>Eukaryota</taxon>
        <taxon>Viridiplantae</taxon>
        <taxon>Streptophyta</taxon>
        <taxon>Embryophyta</taxon>
        <taxon>Tracheophyta</taxon>
        <taxon>Spermatophyta</taxon>
        <taxon>Magnoliopsida</taxon>
        <taxon>Liliopsida</taxon>
        <taxon>Poales</taxon>
        <taxon>Poaceae</taxon>
        <taxon>BOP clade</taxon>
        <taxon>Pooideae</taxon>
        <taxon>Triticodae</taxon>
        <taxon>Triticeae</taxon>
        <taxon>Triticinae</taxon>
        <taxon>Aegilops</taxon>
    </lineage>
</organism>
<protein>
    <submittedName>
        <fullName evidence="2">Uncharacterized protein</fullName>
    </submittedName>
</protein>
<keyword evidence="1" id="KW-0472">Membrane</keyword>
<reference evidence="2" key="4">
    <citation type="submission" date="2019-03" db="UniProtKB">
        <authorList>
            <consortium name="EnsemblPlants"/>
        </authorList>
    </citation>
    <scope>IDENTIFICATION</scope>
</reference>